<dbReference type="AlphaFoldDB" id="A0A1F5BH38"/>
<proteinExistence type="predicted"/>
<feature type="transmembrane region" description="Helical" evidence="1">
    <location>
        <begin position="25"/>
        <end position="48"/>
    </location>
</feature>
<sequence length="218" mass="25213">MYYFWYNNLSLKIKYKEGQTMKVKILLPVILVLFLLPVILLLFSAFFAGCATVPNTVVIRDSGTSSHQLLTHNRQDPGVGVFVQTGNALLEIEIYKDTEVREKNGKKERRSKQVAAVILQPASMGRSLEYRYGRAVWVSEQWLNLEPGHYTLLIYPSRGKGPFKRQLPRQTHWLTVDDDPADNVYNGVYVGWLERFEISDYEGSPKYEFQFDLNKLKD</sequence>
<comment type="caution">
    <text evidence="2">The sequence shown here is derived from an EMBL/GenBank/DDBJ whole genome shotgun (WGS) entry which is preliminary data.</text>
</comment>
<reference evidence="2 3" key="1">
    <citation type="journal article" date="2016" name="Nat. Commun.">
        <title>Thousands of microbial genomes shed light on interconnected biogeochemical processes in an aquifer system.</title>
        <authorList>
            <person name="Anantharaman K."/>
            <person name="Brown C.T."/>
            <person name="Hug L.A."/>
            <person name="Sharon I."/>
            <person name="Castelle C.J."/>
            <person name="Probst A.J."/>
            <person name="Thomas B.C."/>
            <person name="Singh A."/>
            <person name="Wilkins M.J."/>
            <person name="Karaoz U."/>
            <person name="Brodie E.L."/>
            <person name="Williams K.H."/>
            <person name="Hubbard S.S."/>
            <person name="Banfield J.F."/>
        </authorList>
    </citation>
    <scope>NUCLEOTIDE SEQUENCE [LARGE SCALE GENOMIC DNA]</scope>
</reference>
<protein>
    <submittedName>
        <fullName evidence="2">Uncharacterized protein</fullName>
    </submittedName>
</protein>
<gene>
    <name evidence="2" type="ORF">A2W60_03585</name>
</gene>
<dbReference type="EMBL" id="MEYN01000036">
    <property type="protein sequence ID" value="OGD29932.1"/>
    <property type="molecule type" value="Genomic_DNA"/>
</dbReference>
<keyword evidence="1" id="KW-0812">Transmembrane</keyword>
<accession>A0A1F5BH38</accession>
<organism evidence="2 3">
    <name type="scientific">Candidatus Azambacteria bacterium RIFCSPHIGHO2_02_46_12</name>
    <dbReference type="NCBI Taxonomy" id="1797295"/>
    <lineage>
        <taxon>Bacteria</taxon>
        <taxon>Candidatus Azamiibacteriota</taxon>
    </lineage>
</organism>
<evidence type="ECO:0000313" key="3">
    <source>
        <dbReference type="Proteomes" id="UP000179184"/>
    </source>
</evidence>
<dbReference type="Proteomes" id="UP000179184">
    <property type="component" value="Unassembled WGS sequence"/>
</dbReference>
<evidence type="ECO:0000313" key="2">
    <source>
        <dbReference type="EMBL" id="OGD29932.1"/>
    </source>
</evidence>
<keyword evidence="1" id="KW-0472">Membrane</keyword>
<evidence type="ECO:0000256" key="1">
    <source>
        <dbReference type="SAM" id="Phobius"/>
    </source>
</evidence>
<name>A0A1F5BH38_9BACT</name>
<keyword evidence="1" id="KW-1133">Transmembrane helix</keyword>